<dbReference type="KEGG" id="rci:RCIX1986"/>
<dbReference type="OrthoDB" id="45265at2157"/>
<dbReference type="InterPro" id="IPR011962">
    <property type="entry name" value="dCTP_deaminase"/>
</dbReference>
<dbReference type="InterPro" id="IPR033704">
    <property type="entry name" value="dUTPase_trimeric"/>
</dbReference>
<dbReference type="PANTHER" id="PTHR42680:SF1">
    <property type="entry name" value="DEOXYURIDINE 5'-TRIPHOSPHATE NUCLEOTIDOHYDROLASE"/>
    <property type="match status" value="1"/>
</dbReference>
<dbReference type="GO" id="GO:0008829">
    <property type="term" value="F:dCTP deaminase activity"/>
    <property type="evidence" value="ECO:0007669"/>
    <property type="project" value="InterPro"/>
</dbReference>
<reference evidence="3 4" key="1">
    <citation type="journal article" date="2006" name="Science">
        <title>Genome of rice cluster I archaea -- the key methane producers in the rice rhizosphere.</title>
        <authorList>
            <person name="Erkel C."/>
            <person name="Kube M."/>
            <person name="Reinhardt R."/>
            <person name="Liesack W."/>
        </authorList>
    </citation>
    <scope>NUCLEOTIDE SEQUENCE [LARGE SCALE GENOMIC DNA]</scope>
    <source>
        <strain evidence="4">DSM 22066 / NBRC 105507 / MRE50</strain>
    </source>
</reference>
<dbReference type="NCBIfam" id="NF002598">
    <property type="entry name" value="PRK02253.1"/>
    <property type="match status" value="1"/>
</dbReference>
<evidence type="ECO:0000256" key="2">
    <source>
        <dbReference type="ARBA" id="ARBA00023080"/>
    </source>
</evidence>
<evidence type="ECO:0000256" key="1">
    <source>
        <dbReference type="ARBA" id="ARBA00022801"/>
    </source>
</evidence>
<keyword evidence="4" id="KW-1185">Reference proteome</keyword>
<dbReference type="STRING" id="351160.RCIX1986"/>
<dbReference type="Gene3D" id="2.70.40.10">
    <property type="match status" value="1"/>
</dbReference>
<evidence type="ECO:0000313" key="4">
    <source>
        <dbReference type="Proteomes" id="UP000000663"/>
    </source>
</evidence>
<name>Q0W397_METAR</name>
<evidence type="ECO:0000313" key="3">
    <source>
        <dbReference type="EMBL" id="CAJ37146.1"/>
    </source>
</evidence>
<dbReference type="Proteomes" id="UP000000663">
    <property type="component" value="Chromosome"/>
</dbReference>
<dbReference type="PATRIC" id="fig|351160.9.peg.1137"/>
<dbReference type="eggNOG" id="arCOG04048">
    <property type="taxonomic scope" value="Archaea"/>
</dbReference>
<keyword evidence="1 3" id="KW-0378">Hydrolase</keyword>
<dbReference type="GO" id="GO:0006229">
    <property type="term" value="P:dUTP biosynthetic process"/>
    <property type="evidence" value="ECO:0007669"/>
    <property type="project" value="InterPro"/>
</dbReference>
<dbReference type="CDD" id="cd07557">
    <property type="entry name" value="trimeric_dUTPase"/>
    <property type="match status" value="1"/>
</dbReference>
<sequence length="168" mass="18872">MIPGKTELSGLIRKGLIEGAIDADAQTQVNGLELTVEHIEAFDGPGRIGFDNADRKLPVYQRLEWDSDGWLFLPKGCYKIVFNEIVSIPKDMCAIARPRSSLLRMGATVETAIWDAGYRGRSEALLVVHNEQGLFLKKDTRAIQLIFMHLSSEQEGYSGRYMNENIKK</sequence>
<accession>Q0W397</accession>
<organism evidence="3 4">
    <name type="scientific">Methanocella arvoryzae (strain DSM 22066 / NBRC 105507 / MRE50)</name>
    <dbReference type="NCBI Taxonomy" id="351160"/>
    <lineage>
        <taxon>Archaea</taxon>
        <taxon>Methanobacteriati</taxon>
        <taxon>Methanobacteriota</taxon>
        <taxon>Stenosarchaea group</taxon>
        <taxon>Methanomicrobia</taxon>
        <taxon>Methanocellales</taxon>
        <taxon>Methanocellaceae</taxon>
        <taxon>Methanocella</taxon>
    </lineage>
</organism>
<dbReference type="EC" id="3.6.1.23" evidence="3"/>
<keyword evidence="2" id="KW-0546">Nucleotide metabolism</keyword>
<proteinExistence type="predicted"/>
<dbReference type="AlphaFoldDB" id="Q0W397"/>
<dbReference type="GO" id="GO:0004170">
    <property type="term" value="F:dUTP diphosphatase activity"/>
    <property type="evidence" value="ECO:0007669"/>
    <property type="project" value="UniProtKB-EC"/>
</dbReference>
<dbReference type="InterPro" id="IPR036157">
    <property type="entry name" value="dUTPase-like_sf"/>
</dbReference>
<dbReference type="SUPFAM" id="SSF51283">
    <property type="entry name" value="dUTPase-like"/>
    <property type="match status" value="1"/>
</dbReference>
<dbReference type="Pfam" id="PF22769">
    <property type="entry name" value="DCD"/>
    <property type="match status" value="1"/>
</dbReference>
<dbReference type="PANTHER" id="PTHR42680">
    <property type="entry name" value="DCTP DEAMINASE"/>
    <property type="match status" value="1"/>
</dbReference>
<protein>
    <submittedName>
        <fullName evidence="3">dUTP pyrophosphatase</fullName>
        <ecNumber evidence="3">3.6.1.23</ecNumber>
    </submittedName>
</protein>
<dbReference type="EMBL" id="AM114193">
    <property type="protein sequence ID" value="CAJ37146.1"/>
    <property type="molecule type" value="Genomic_DNA"/>
</dbReference>
<gene>
    <name evidence="3" type="primary">dut</name>
    <name evidence="3" type="ORF">RCIX1986</name>
</gene>